<dbReference type="Pfam" id="PF00924">
    <property type="entry name" value="MS_channel_2nd"/>
    <property type="match status" value="1"/>
</dbReference>
<reference evidence="12 13" key="1">
    <citation type="submission" date="2024-07" db="EMBL/GenBank/DDBJ databases">
        <authorList>
            <person name="Li M."/>
        </authorList>
    </citation>
    <scope>NUCLEOTIDE SEQUENCE [LARGE SCALE GENOMIC DNA]</scope>
    <source>
        <strain evidence="12 13">25A3E</strain>
    </source>
</reference>
<feature type="transmembrane region" description="Helical" evidence="8">
    <location>
        <begin position="32"/>
        <end position="52"/>
    </location>
</feature>
<dbReference type="InterPro" id="IPR049142">
    <property type="entry name" value="MS_channel_1st"/>
</dbReference>
<dbReference type="InterPro" id="IPR006685">
    <property type="entry name" value="MscS_channel_2nd"/>
</dbReference>
<feature type="transmembrane region" description="Helical" evidence="8">
    <location>
        <begin position="79"/>
        <end position="97"/>
    </location>
</feature>
<dbReference type="InterPro" id="IPR011014">
    <property type="entry name" value="MscS_channel_TM-2"/>
</dbReference>
<evidence type="ECO:0000259" key="11">
    <source>
        <dbReference type="Pfam" id="PF21088"/>
    </source>
</evidence>
<dbReference type="SUPFAM" id="SSF82689">
    <property type="entry name" value="Mechanosensitive channel protein MscS (YggB), C-terminal domain"/>
    <property type="match status" value="1"/>
</dbReference>
<organism evidence="12 13">
    <name type="scientific">Pseudomonas zhanjiangensis</name>
    <dbReference type="NCBI Taxonomy" id="3239015"/>
    <lineage>
        <taxon>Bacteria</taxon>
        <taxon>Pseudomonadati</taxon>
        <taxon>Pseudomonadota</taxon>
        <taxon>Gammaproteobacteria</taxon>
        <taxon>Pseudomonadales</taxon>
        <taxon>Pseudomonadaceae</taxon>
        <taxon>Pseudomonas</taxon>
    </lineage>
</organism>
<dbReference type="Proteomes" id="UP001560296">
    <property type="component" value="Unassembled WGS sequence"/>
</dbReference>
<dbReference type="InterPro" id="IPR049278">
    <property type="entry name" value="MS_channel_C"/>
</dbReference>
<protein>
    <submittedName>
        <fullName evidence="12">Mechanosensitive ion channel family protein</fullName>
    </submittedName>
</protein>
<accession>A0ABV3Z188</accession>
<keyword evidence="5 8" id="KW-1133">Transmembrane helix</keyword>
<evidence type="ECO:0000256" key="6">
    <source>
        <dbReference type="ARBA" id="ARBA00023136"/>
    </source>
</evidence>
<evidence type="ECO:0000256" key="7">
    <source>
        <dbReference type="SAM" id="MobiDB-lite"/>
    </source>
</evidence>
<feature type="domain" description="Mechanosensitive ion channel MscS C-terminal" evidence="10">
    <location>
        <begin position="197"/>
        <end position="283"/>
    </location>
</feature>
<proteinExistence type="inferred from homology"/>
<comment type="subcellular location">
    <subcellularLocation>
        <location evidence="1">Cell membrane</location>
        <topology evidence="1">Multi-pass membrane protein</topology>
    </subcellularLocation>
</comment>
<keyword evidence="4 8" id="KW-0812">Transmembrane</keyword>
<dbReference type="InterPro" id="IPR011066">
    <property type="entry name" value="MscS_channel_C_sf"/>
</dbReference>
<dbReference type="InterPro" id="IPR052702">
    <property type="entry name" value="MscS-like_channel"/>
</dbReference>
<dbReference type="Gene3D" id="2.30.30.60">
    <property type="match status" value="1"/>
</dbReference>
<evidence type="ECO:0000256" key="2">
    <source>
        <dbReference type="ARBA" id="ARBA00008017"/>
    </source>
</evidence>
<feature type="domain" description="Mechanosensitive ion channel transmembrane helices 2/3" evidence="11">
    <location>
        <begin position="79"/>
        <end position="119"/>
    </location>
</feature>
<evidence type="ECO:0000256" key="5">
    <source>
        <dbReference type="ARBA" id="ARBA00022989"/>
    </source>
</evidence>
<dbReference type="PANTHER" id="PTHR30347">
    <property type="entry name" value="POTASSIUM CHANNEL RELATED"/>
    <property type="match status" value="1"/>
</dbReference>
<dbReference type="InterPro" id="IPR023408">
    <property type="entry name" value="MscS_beta-dom_sf"/>
</dbReference>
<evidence type="ECO:0000256" key="8">
    <source>
        <dbReference type="SAM" id="Phobius"/>
    </source>
</evidence>
<comment type="similarity">
    <text evidence="2">Belongs to the MscS (TC 1.A.23) family.</text>
</comment>
<dbReference type="InterPro" id="IPR010920">
    <property type="entry name" value="LSM_dom_sf"/>
</dbReference>
<name>A0ABV3Z188_9PSED</name>
<dbReference type="Pfam" id="PF21088">
    <property type="entry name" value="MS_channel_1st"/>
    <property type="match status" value="1"/>
</dbReference>
<evidence type="ECO:0000259" key="9">
    <source>
        <dbReference type="Pfam" id="PF00924"/>
    </source>
</evidence>
<dbReference type="PANTHER" id="PTHR30347:SF1">
    <property type="entry name" value="MECHANOSENSITIVE CHANNEL MSCK"/>
    <property type="match status" value="1"/>
</dbReference>
<keyword evidence="3" id="KW-1003">Cell membrane</keyword>
<sequence>MKVEDLTDDILQTLWHWATLPWLQIGDTDVNLLRVLGLGFILFFAWWFSSLLERGLRNVAARGKGTYMNSSGMYALTRLIRYAVWILGSLIGLRYLGLDLTNLALIGGAIGVGIGFGLQNIFSNFISGLILLLEKTLKVGDFVDLQSGVMGRVTEIGMRYTRITTNDLVDIIVPNSEFINGRVTNWSFDERYRRIHIPFGVAYGSDKHKVREAVLKAVEAVPGCITSVPARQPDVWLTKFGDSSLDFELVVWVEHELMISPGATSARLLWAIEDQLRLAEVEIPFPQRDLHLRSGSLRLELGEQGQLRVADTPPPGPGKDDA</sequence>
<evidence type="ECO:0000256" key="1">
    <source>
        <dbReference type="ARBA" id="ARBA00004651"/>
    </source>
</evidence>
<dbReference type="SUPFAM" id="SSF50182">
    <property type="entry name" value="Sm-like ribonucleoproteins"/>
    <property type="match status" value="1"/>
</dbReference>
<gene>
    <name evidence="12" type="ORF">AB5S05_18550</name>
</gene>
<dbReference type="Gene3D" id="3.30.70.100">
    <property type="match status" value="1"/>
</dbReference>
<dbReference type="EMBL" id="JBFTEG010000019">
    <property type="protein sequence ID" value="MEX6504067.1"/>
    <property type="molecule type" value="Genomic_DNA"/>
</dbReference>
<evidence type="ECO:0000256" key="4">
    <source>
        <dbReference type="ARBA" id="ARBA00022692"/>
    </source>
</evidence>
<evidence type="ECO:0000256" key="3">
    <source>
        <dbReference type="ARBA" id="ARBA00022475"/>
    </source>
</evidence>
<feature type="region of interest" description="Disordered" evidence="7">
    <location>
        <begin position="303"/>
        <end position="322"/>
    </location>
</feature>
<dbReference type="Pfam" id="PF21082">
    <property type="entry name" value="MS_channel_3rd"/>
    <property type="match status" value="1"/>
</dbReference>
<comment type="caution">
    <text evidence="12">The sequence shown here is derived from an EMBL/GenBank/DDBJ whole genome shotgun (WGS) entry which is preliminary data.</text>
</comment>
<evidence type="ECO:0000313" key="13">
    <source>
        <dbReference type="Proteomes" id="UP001560296"/>
    </source>
</evidence>
<dbReference type="Gene3D" id="1.10.287.1260">
    <property type="match status" value="1"/>
</dbReference>
<keyword evidence="6 8" id="KW-0472">Membrane</keyword>
<feature type="transmembrane region" description="Helical" evidence="8">
    <location>
        <begin position="103"/>
        <end position="133"/>
    </location>
</feature>
<dbReference type="SUPFAM" id="SSF82861">
    <property type="entry name" value="Mechanosensitive channel protein MscS (YggB), transmembrane region"/>
    <property type="match status" value="1"/>
</dbReference>
<dbReference type="RefSeq" id="WP_369289006.1">
    <property type="nucleotide sequence ID" value="NZ_JBFTEG010000019.1"/>
</dbReference>
<feature type="compositionally biased region" description="Pro residues" evidence="7">
    <location>
        <begin position="312"/>
        <end position="322"/>
    </location>
</feature>
<evidence type="ECO:0000259" key="10">
    <source>
        <dbReference type="Pfam" id="PF21082"/>
    </source>
</evidence>
<evidence type="ECO:0000313" key="12">
    <source>
        <dbReference type="EMBL" id="MEX6504067.1"/>
    </source>
</evidence>
<keyword evidence="13" id="KW-1185">Reference proteome</keyword>
<feature type="domain" description="Mechanosensitive ion channel MscS" evidence="9">
    <location>
        <begin position="120"/>
        <end position="187"/>
    </location>
</feature>